<accession>A0A7J2U1F9</accession>
<organism evidence="1">
    <name type="scientific">Ignisphaera aggregans</name>
    <dbReference type="NCBI Taxonomy" id="334771"/>
    <lineage>
        <taxon>Archaea</taxon>
        <taxon>Thermoproteota</taxon>
        <taxon>Thermoprotei</taxon>
        <taxon>Desulfurococcales</taxon>
        <taxon>Desulfurococcaceae</taxon>
        <taxon>Ignisphaera</taxon>
    </lineage>
</organism>
<comment type="caution">
    <text evidence="1">The sequence shown here is derived from an EMBL/GenBank/DDBJ whole genome shotgun (WGS) entry which is preliminary data.</text>
</comment>
<sequence>MVIEKEVKKEVSRKKLNQMPKHADYAIICYNYAIVVEDTDTAKREDIEKLENSATWLINEKLRNVQSISQSYKVFAVIHYS</sequence>
<proteinExistence type="predicted"/>
<gene>
    <name evidence="1" type="ORF">ENO26_01580</name>
</gene>
<name>A0A7J2U1F9_9CREN</name>
<evidence type="ECO:0000313" key="1">
    <source>
        <dbReference type="EMBL" id="HEM66255.1"/>
    </source>
</evidence>
<reference evidence="1" key="1">
    <citation type="journal article" date="2020" name="mSystems">
        <title>Genome- and Community-Level Interaction Insights into Carbon Utilization and Element Cycling Functions of Hydrothermarchaeota in Hydrothermal Sediment.</title>
        <authorList>
            <person name="Zhou Z."/>
            <person name="Liu Y."/>
            <person name="Xu W."/>
            <person name="Pan J."/>
            <person name="Luo Z.H."/>
            <person name="Li M."/>
        </authorList>
    </citation>
    <scope>NUCLEOTIDE SEQUENCE [LARGE SCALE GENOMIC DNA]</scope>
    <source>
        <strain evidence="1">SpSt-125</strain>
    </source>
</reference>
<protein>
    <submittedName>
        <fullName evidence="1">Uncharacterized protein</fullName>
    </submittedName>
</protein>
<dbReference type="AlphaFoldDB" id="A0A7J2U1F9"/>
<dbReference type="EMBL" id="DSEU01000007">
    <property type="protein sequence ID" value="HEM66255.1"/>
    <property type="molecule type" value="Genomic_DNA"/>
</dbReference>